<dbReference type="PANTHER" id="PTHR43313">
    <property type="entry name" value="SHORT-CHAIN DEHYDROGENASE/REDUCTASE FAMILY 9C"/>
    <property type="match status" value="1"/>
</dbReference>
<dbReference type="Proteomes" id="UP000046393">
    <property type="component" value="Unplaced"/>
</dbReference>
<proteinExistence type="predicted"/>
<dbReference type="STRING" id="451379.A0A0N5AIM4"/>
<dbReference type="WBParaSite" id="SMUV_0000427501-mRNA-1">
    <property type="protein sequence ID" value="SMUV_0000427501-mRNA-1"/>
    <property type="gene ID" value="SMUV_0000427501"/>
</dbReference>
<sequence>MLEKINDKVVLVTGAGSGFGKAIVEKCLDEGVTVLAACHHQQSLEELNKEFKNKRGQLKAFTMDITSAESIQAGLALVEKTLKETGKDLHALINNAGIRGKLFVDAFMTIDDYKDAIDVNTYGPIRVTHAFQQLIKKSKTRLIYCVSGSTMFQAPSIAPYTVSKSALDAYASCIRHEMLPFGVKVITVQPGVFRTNLNAVTKVLKETEEVWMIPPESKRKRVYVDVVEMSPTDITPVVDAYFQALFAKYPRLNYIVGKDAKLIFLPYSYLPTQIQVWIMSQFQKFFNTPIPAITDTD</sequence>
<reference evidence="3" key="1">
    <citation type="submission" date="2017-02" db="UniProtKB">
        <authorList>
            <consortium name="WormBaseParasite"/>
        </authorList>
    </citation>
    <scope>IDENTIFICATION</scope>
</reference>
<name>A0A0N5AIM4_9BILA</name>
<dbReference type="SUPFAM" id="SSF51735">
    <property type="entry name" value="NAD(P)-binding Rossmann-fold domains"/>
    <property type="match status" value="1"/>
</dbReference>
<dbReference type="InterPro" id="IPR020904">
    <property type="entry name" value="Sc_DH/Rdtase_CS"/>
</dbReference>
<dbReference type="PANTHER" id="PTHR43313:SF1">
    <property type="entry name" value="3BETA-HYDROXYSTEROID DEHYDROGENASE DHS-16"/>
    <property type="match status" value="1"/>
</dbReference>
<evidence type="ECO:0000313" key="3">
    <source>
        <dbReference type="WBParaSite" id="SMUV_0000427501-mRNA-1"/>
    </source>
</evidence>
<keyword evidence="2" id="KW-1185">Reference proteome</keyword>
<accession>A0A0N5AIM4</accession>
<dbReference type="Pfam" id="PF00106">
    <property type="entry name" value="adh_short"/>
    <property type="match status" value="1"/>
</dbReference>
<dbReference type="GO" id="GO:0016491">
    <property type="term" value="F:oxidoreductase activity"/>
    <property type="evidence" value="ECO:0007669"/>
    <property type="project" value="UniProtKB-KW"/>
</dbReference>
<keyword evidence="1" id="KW-0560">Oxidoreductase</keyword>
<dbReference type="AlphaFoldDB" id="A0A0N5AIM4"/>
<dbReference type="PROSITE" id="PS00061">
    <property type="entry name" value="ADH_SHORT"/>
    <property type="match status" value="1"/>
</dbReference>
<dbReference type="Gene3D" id="3.40.50.720">
    <property type="entry name" value="NAD(P)-binding Rossmann-like Domain"/>
    <property type="match status" value="1"/>
</dbReference>
<organism evidence="2 3">
    <name type="scientific">Syphacia muris</name>
    <dbReference type="NCBI Taxonomy" id="451379"/>
    <lineage>
        <taxon>Eukaryota</taxon>
        <taxon>Metazoa</taxon>
        <taxon>Ecdysozoa</taxon>
        <taxon>Nematoda</taxon>
        <taxon>Chromadorea</taxon>
        <taxon>Rhabditida</taxon>
        <taxon>Spirurina</taxon>
        <taxon>Oxyuridomorpha</taxon>
        <taxon>Oxyuroidea</taxon>
        <taxon>Oxyuridae</taxon>
        <taxon>Syphacia</taxon>
    </lineage>
</organism>
<evidence type="ECO:0000256" key="1">
    <source>
        <dbReference type="ARBA" id="ARBA00023002"/>
    </source>
</evidence>
<evidence type="ECO:0000313" key="2">
    <source>
        <dbReference type="Proteomes" id="UP000046393"/>
    </source>
</evidence>
<dbReference type="PRINTS" id="PR00081">
    <property type="entry name" value="GDHRDH"/>
</dbReference>
<dbReference type="InterPro" id="IPR036291">
    <property type="entry name" value="NAD(P)-bd_dom_sf"/>
</dbReference>
<dbReference type="InterPro" id="IPR002347">
    <property type="entry name" value="SDR_fam"/>
</dbReference>
<protein>
    <submittedName>
        <fullName evidence="3">NAD(P)-binding protein</fullName>
    </submittedName>
</protein>
<dbReference type="GO" id="GO:0008202">
    <property type="term" value="P:steroid metabolic process"/>
    <property type="evidence" value="ECO:0007669"/>
    <property type="project" value="TreeGrafter"/>
</dbReference>